<dbReference type="GO" id="GO:0012505">
    <property type="term" value="C:endomembrane system"/>
    <property type="evidence" value="ECO:0007669"/>
    <property type="project" value="UniProtKB-SubCell"/>
</dbReference>
<evidence type="ECO:0000313" key="12">
    <source>
        <dbReference type="EMBL" id="KAF1832188.1"/>
    </source>
</evidence>
<dbReference type="EMBL" id="ML975345">
    <property type="protein sequence ID" value="KAF1832188.1"/>
    <property type="molecule type" value="Genomic_DNA"/>
</dbReference>
<dbReference type="GO" id="GO:0015179">
    <property type="term" value="F:L-amino acid transmembrane transporter activity"/>
    <property type="evidence" value="ECO:0007669"/>
    <property type="project" value="UniProtKB-ARBA"/>
</dbReference>
<dbReference type="GO" id="GO:0015174">
    <property type="term" value="F:basic amino acid transmembrane transporter activity"/>
    <property type="evidence" value="ECO:0007669"/>
    <property type="project" value="UniProtKB-ARBA"/>
</dbReference>
<feature type="transmembrane region" description="Helical" evidence="11">
    <location>
        <begin position="74"/>
        <end position="96"/>
    </location>
</feature>
<evidence type="ECO:0000256" key="4">
    <source>
        <dbReference type="ARBA" id="ARBA00022554"/>
    </source>
</evidence>
<keyword evidence="13" id="KW-1185">Reference proteome</keyword>
<keyword evidence="7 11" id="KW-1133">Transmembrane helix</keyword>
<evidence type="ECO:0000256" key="6">
    <source>
        <dbReference type="ARBA" id="ARBA00022737"/>
    </source>
</evidence>
<evidence type="ECO:0000256" key="11">
    <source>
        <dbReference type="SAM" id="Phobius"/>
    </source>
</evidence>
<comment type="subcellular location">
    <subcellularLocation>
        <location evidence="2">Endomembrane system</location>
        <topology evidence="2">Multi-pass membrane protein</topology>
    </subcellularLocation>
    <subcellularLocation>
        <location evidence="1">Vacuole</location>
    </subcellularLocation>
</comment>
<evidence type="ECO:0000256" key="8">
    <source>
        <dbReference type="ARBA" id="ARBA00023136"/>
    </source>
</evidence>
<protein>
    <submittedName>
        <fullName evidence="12">PQ loop repeat protein</fullName>
    </submittedName>
</protein>
<evidence type="ECO:0000256" key="10">
    <source>
        <dbReference type="SAM" id="MobiDB-lite"/>
    </source>
</evidence>
<feature type="region of interest" description="Disordered" evidence="10">
    <location>
        <begin position="184"/>
        <end position="206"/>
    </location>
</feature>
<dbReference type="GO" id="GO:0098588">
    <property type="term" value="C:bounding membrane of organelle"/>
    <property type="evidence" value="ECO:0007669"/>
    <property type="project" value="UniProtKB-ARBA"/>
</dbReference>
<feature type="transmembrane region" description="Helical" evidence="11">
    <location>
        <begin position="216"/>
        <end position="238"/>
    </location>
</feature>
<keyword evidence="3" id="KW-0813">Transport</keyword>
<dbReference type="AlphaFoldDB" id="A0A6A5K4M4"/>
<name>A0A6A5K4M4_9PLEO</name>
<dbReference type="Gene3D" id="1.20.1280.290">
    <property type="match status" value="2"/>
</dbReference>
<dbReference type="PANTHER" id="PTHR16201:SF35">
    <property type="entry name" value="VACUOLAR AMINO ACID TRANSPORTER YPQ1-RELATED"/>
    <property type="match status" value="1"/>
</dbReference>
<evidence type="ECO:0000256" key="9">
    <source>
        <dbReference type="ARBA" id="ARBA00038039"/>
    </source>
</evidence>
<evidence type="ECO:0000256" key="1">
    <source>
        <dbReference type="ARBA" id="ARBA00004116"/>
    </source>
</evidence>
<evidence type="ECO:0000256" key="7">
    <source>
        <dbReference type="ARBA" id="ARBA00022989"/>
    </source>
</evidence>
<feature type="region of interest" description="Disordered" evidence="10">
    <location>
        <begin position="108"/>
        <end position="152"/>
    </location>
</feature>
<sequence>MFPPSQGLRLDIDAISQIFGSISIACWIVVFSPQIIENWKRSSAEGLSVVFIVVWLLGDFFNIIGAVLQGVLPTMIILAVYYTLADIVLLLQCFWYKGFTLSDDFKRPDDDDDEDSVASEQSPLLSDRRQHANGSPHRHTNGNGNGNGIEVQRPRIGDIDRRHSTHSQGSFRERFLSIDATHLSPVTPLHDDQTSGRRNSAVEVRSPPAQSDLQTIIYNICIILLVCAAGVFGWYLSARNATAPSPPDTHDPSSETTLHFNFWGQVSGYVCAVLYLGSRIPQLLLNYRRKSTEGISMLFFLFACLGNLTYVLSIVVYKPKCGDGICQDGEERAEYGKYIAVNASWLLGSFGTLLLDAGVFVQYFLYRKEDDENDEEE</sequence>
<dbReference type="PANTHER" id="PTHR16201">
    <property type="entry name" value="SEVEN TRANSMEMBRANE PROTEIN 1-RELATED"/>
    <property type="match status" value="1"/>
</dbReference>
<dbReference type="InterPro" id="IPR006603">
    <property type="entry name" value="PQ-loop_rpt"/>
</dbReference>
<dbReference type="SMART" id="SM00679">
    <property type="entry name" value="CTNS"/>
    <property type="match status" value="2"/>
</dbReference>
<dbReference type="Pfam" id="PF04193">
    <property type="entry name" value="PQ-loop"/>
    <property type="match status" value="2"/>
</dbReference>
<dbReference type="GO" id="GO:0015101">
    <property type="term" value="F:organic cation transmembrane transporter activity"/>
    <property type="evidence" value="ECO:0007669"/>
    <property type="project" value="UniProtKB-ARBA"/>
</dbReference>
<feature type="transmembrane region" description="Helical" evidence="11">
    <location>
        <begin position="14"/>
        <end position="35"/>
    </location>
</feature>
<keyword evidence="6" id="KW-0677">Repeat</keyword>
<dbReference type="GO" id="GO:0034490">
    <property type="term" value="P:basic amino acid transmembrane import into vacuole"/>
    <property type="evidence" value="ECO:0007669"/>
    <property type="project" value="UniProtKB-ARBA"/>
</dbReference>
<accession>A0A6A5K4M4</accession>
<dbReference type="InterPro" id="IPR051415">
    <property type="entry name" value="LAAT-1"/>
</dbReference>
<organism evidence="12 13">
    <name type="scientific">Decorospora gaudefroyi</name>
    <dbReference type="NCBI Taxonomy" id="184978"/>
    <lineage>
        <taxon>Eukaryota</taxon>
        <taxon>Fungi</taxon>
        <taxon>Dikarya</taxon>
        <taxon>Ascomycota</taxon>
        <taxon>Pezizomycotina</taxon>
        <taxon>Dothideomycetes</taxon>
        <taxon>Pleosporomycetidae</taxon>
        <taxon>Pleosporales</taxon>
        <taxon>Pleosporineae</taxon>
        <taxon>Pleosporaceae</taxon>
        <taxon>Decorospora</taxon>
    </lineage>
</organism>
<evidence type="ECO:0000256" key="3">
    <source>
        <dbReference type="ARBA" id="ARBA00022448"/>
    </source>
</evidence>
<evidence type="ECO:0000256" key="5">
    <source>
        <dbReference type="ARBA" id="ARBA00022692"/>
    </source>
</evidence>
<dbReference type="FunFam" id="1.20.1280.290:FF:000011">
    <property type="entry name" value="PQ loop repeat protein"/>
    <property type="match status" value="1"/>
</dbReference>
<evidence type="ECO:0000256" key="2">
    <source>
        <dbReference type="ARBA" id="ARBA00004127"/>
    </source>
</evidence>
<feature type="transmembrane region" description="Helical" evidence="11">
    <location>
        <begin position="298"/>
        <end position="317"/>
    </location>
</feature>
<feature type="transmembrane region" description="Helical" evidence="11">
    <location>
        <begin position="345"/>
        <end position="366"/>
    </location>
</feature>
<dbReference type="Proteomes" id="UP000800040">
    <property type="component" value="Unassembled WGS sequence"/>
</dbReference>
<feature type="transmembrane region" description="Helical" evidence="11">
    <location>
        <begin position="47"/>
        <end position="68"/>
    </location>
</feature>
<proteinExistence type="inferred from homology"/>
<keyword evidence="5 11" id="KW-0812">Transmembrane</keyword>
<keyword evidence="8 11" id="KW-0472">Membrane</keyword>
<dbReference type="GO" id="GO:0005773">
    <property type="term" value="C:vacuole"/>
    <property type="evidence" value="ECO:0007669"/>
    <property type="project" value="UniProtKB-SubCell"/>
</dbReference>
<dbReference type="OrthoDB" id="8048523at2759"/>
<reference evidence="12" key="1">
    <citation type="submission" date="2020-01" db="EMBL/GenBank/DDBJ databases">
        <authorList>
            <consortium name="DOE Joint Genome Institute"/>
            <person name="Haridas S."/>
            <person name="Albert R."/>
            <person name="Binder M."/>
            <person name="Bloem J."/>
            <person name="Labutti K."/>
            <person name="Salamov A."/>
            <person name="Andreopoulos B."/>
            <person name="Baker S.E."/>
            <person name="Barry K."/>
            <person name="Bills G."/>
            <person name="Bluhm B.H."/>
            <person name="Cannon C."/>
            <person name="Castanera R."/>
            <person name="Culley D.E."/>
            <person name="Daum C."/>
            <person name="Ezra D."/>
            <person name="Gonzalez J.B."/>
            <person name="Henrissat B."/>
            <person name="Kuo A."/>
            <person name="Liang C."/>
            <person name="Lipzen A."/>
            <person name="Lutzoni F."/>
            <person name="Magnuson J."/>
            <person name="Mondo S."/>
            <person name="Nolan M."/>
            <person name="Ohm R."/>
            <person name="Pangilinan J."/>
            <person name="Park H.-J."/>
            <person name="Ramirez L."/>
            <person name="Alfaro M."/>
            <person name="Sun H."/>
            <person name="Tritt A."/>
            <person name="Yoshinaga Y."/>
            <person name="Zwiers L.-H."/>
            <person name="Turgeon B.G."/>
            <person name="Goodwin S.B."/>
            <person name="Spatafora J.W."/>
            <person name="Crous P.W."/>
            <person name="Grigoriev I.V."/>
        </authorList>
    </citation>
    <scope>NUCLEOTIDE SEQUENCE</scope>
    <source>
        <strain evidence="12">P77</strain>
    </source>
</reference>
<comment type="similarity">
    <text evidence="9">Belongs to the laat-1 family.</text>
</comment>
<evidence type="ECO:0000313" key="13">
    <source>
        <dbReference type="Proteomes" id="UP000800040"/>
    </source>
</evidence>
<gene>
    <name evidence="12" type="ORF">BDW02DRAFT_571344</name>
</gene>
<dbReference type="GO" id="GO:0034488">
    <property type="term" value="P:basic amino acid transmembrane export from vacuole"/>
    <property type="evidence" value="ECO:0007669"/>
    <property type="project" value="UniProtKB-ARBA"/>
</dbReference>
<keyword evidence="4" id="KW-0926">Vacuole</keyword>